<dbReference type="EMBL" id="JAVFKY010000001">
    <property type="protein sequence ID" value="KAK5584688.1"/>
    <property type="molecule type" value="Genomic_DNA"/>
</dbReference>
<comment type="caution">
    <text evidence="1">The sequence shown here is derived from an EMBL/GenBank/DDBJ whole genome shotgun (WGS) entry which is preliminary data.</text>
</comment>
<gene>
    <name evidence="1" type="ORF">RB653_006304</name>
</gene>
<dbReference type="Proteomes" id="UP001344447">
    <property type="component" value="Unassembled WGS sequence"/>
</dbReference>
<proteinExistence type="predicted"/>
<dbReference type="SUPFAM" id="SSF55770">
    <property type="entry name" value="Profilin (actin-binding protein)"/>
    <property type="match status" value="1"/>
</dbReference>
<keyword evidence="2" id="KW-1185">Reference proteome</keyword>
<protein>
    <recommendedName>
        <fullName evidence="3">Profilin</fullName>
    </recommendedName>
</protein>
<evidence type="ECO:0000313" key="1">
    <source>
        <dbReference type="EMBL" id="KAK5584688.1"/>
    </source>
</evidence>
<organism evidence="1 2">
    <name type="scientific">Dictyostelium firmibasis</name>
    <dbReference type="NCBI Taxonomy" id="79012"/>
    <lineage>
        <taxon>Eukaryota</taxon>
        <taxon>Amoebozoa</taxon>
        <taxon>Evosea</taxon>
        <taxon>Eumycetozoa</taxon>
        <taxon>Dictyostelia</taxon>
        <taxon>Dictyosteliales</taxon>
        <taxon>Dictyosteliaceae</taxon>
        <taxon>Dictyostelium</taxon>
    </lineage>
</organism>
<reference evidence="1 2" key="1">
    <citation type="submission" date="2023-11" db="EMBL/GenBank/DDBJ databases">
        <title>Dfirmibasis_genome.</title>
        <authorList>
            <person name="Edelbroek B."/>
            <person name="Kjellin J."/>
            <person name="Jerlstrom-Hultqvist J."/>
            <person name="Soderbom F."/>
        </authorList>
    </citation>
    <scope>NUCLEOTIDE SEQUENCE [LARGE SCALE GENOMIC DNA]</scope>
    <source>
        <strain evidence="1 2">TNS-C-14</strain>
    </source>
</reference>
<sequence>MPIFSSLKKIDFNNNNNNNNINNINNNMINNNIENNKIKNWKIFSDRLINEGFSMSSVVDIESGEASSGFSIGYHEWQEILKLLSGKHTISINLLSKRYFIVNSSEFFVSGHANTSSFLLRRTNNKMIIGTFEFGKLTMDKAHQIINDIYTQITNSDKGEVVSNLFI</sequence>
<evidence type="ECO:0008006" key="3">
    <source>
        <dbReference type="Google" id="ProtNLM"/>
    </source>
</evidence>
<dbReference type="AlphaFoldDB" id="A0AAN7UMG2"/>
<dbReference type="InterPro" id="IPR036140">
    <property type="entry name" value="PFN_sf"/>
</dbReference>
<accession>A0AAN7UMG2</accession>
<name>A0AAN7UMG2_9MYCE</name>
<evidence type="ECO:0000313" key="2">
    <source>
        <dbReference type="Proteomes" id="UP001344447"/>
    </source>
</evidence>